<comment type="caution">
    <text evidence="1">The sequence shown here is derived from an EMBL/GenBank/DDBJ whole genome shotgun (WGS) entry which is preliminary data.</text>
</comment>
<dbReference type="PANTHER" id="PTHR33103">
    <property type="entry name" value="OS01G0153900 PROTEIN"/>
    <property type="match status" value="1"/>
</dbReference>
<evidence type="ECO:0008006" key="3">
    <source>
        <dbReference type="Google" id="ProtNLM"/>
    </source>
</evidence>
<protein>
    <recommendedName>
        <fullName evidence="3">DUF674 domain-containing protein</fullName>
    </recommendedName>
</protein>
<evidence type="ECO:0000313" key="1">
    <source>
        <dbReference type="EMBL" id="KAK9742383.1"/>
    </source>
</evidence>
<dbReference type="Proteomes" id="UP001443914">
    <property type="component" value="Unassembled WGS sequence"/>
</dbReference>
<dbReference type="EMBL" id="JBDFQZ010000003">
    <property type="protein sequence ID" value="KAK9742383.1"/>
    <property type="molecule type" value="Genomic_DNA"/>
</dbReference>
<proteinExistence type="predicted"/>
<evidence type="ECO:0000313" key="2">
    <source>
        <dbReference type="Proteomes" id="UP001443914"/>
    </source>
</evidence>
<dbReference type="Pfam" id="PF05056">
    <property type="entry name" value="DUF674"/>
    <property type="match status" value="1"/>
</dbReference>
<organism evidence="1 2">
    <name type="scientific">Saponaria officinalis</name>
    <name type="common">Common soapwort</name>
    <name type="synonym">Lychnis saponaria</name>
    <dbReference type="NCBI Taxonomy" id="3572"/>
    <lineage>
        <taxon>Eukaryota</taxon>
        <taxon>Viridiplantae</taxon>
        <taxon>Streptophyta</taxon>
        <taxon>Embryophyta</taxon>
        <taxon>Tracheophyta</taxon>
        <taxon>Spermatophyta</taxon>
        <taxon>Magnoliopsida</taxon>
        <taxon>eudicotyledons</taxon>
        <taxon>Gunneridae</taxon>
        <taxon>Pentapetalae</taxon>
        <taxon>Caryophyllales</taxon>
        <taxon>Caryophyllaceae</taxon>
        <taxon>Caryophylleae</taxon>
        <taxon>Saponaria</taxon>
    </lineage>
</organism>
<reference evidence="1" key="1">
    <citation type="submission" date="2024-03" db="EMBL/GenBank/DDBJ databases">
        <title>WGS assembly of Saponaria officinalis var. Norfolk2.</title>
        <authorList>
            <person name="Jenkins J."/>
            <person name="Shu S."/>
            <person name="Grimwood J."/>
            <person name="Barry K."/>
            <person name="Goodstein D."/>
            <person name="Schmutz J."/>
            <person name="Leebens-Mack J."/>
            <person name="Osbourn A."/>
        </authorList>
    </citation>
    <scope>NUCLEOTIDE SEQUENCE [LARGE SCALE GENOMIC DNA]</scope>
    <source>
        <strain evidence="1">JIC</strain>
    </source>
</reference>
<accession>A0AAW1M0Z7</accession>
<dbReference type="InterPro" id="IPR007750">
    <property type="entry name" value="DUF674"/>
</dbReference>
<name>A0AAW1M0Z7_SAPOF</name>
<sequence length="227" mass="24411">MADAKVSLKLLVDSKANKVLFAEAGKDFIDFLFHILSLPVGTVVKLLNTNNMVGSLGALYKSIESLSPDYFQPNLDKDVVLKPKAAVNLPLLQLNECPTIPKIYRCNSHSNYVSHDSNAICPSCGRSMSSETTYVVSTNAVDTASTSSAVGGYVKGVVTYMVMDNLEVKPMSTISGITMINKFHVTDVSSLVEKHVQVGLPEGLAMLKASFEVANTVLTTVFLSKTA</sequence>
<keyword evidence="2" id="KW-1185">Reference proteome</keyword>
<dbReference type="AlphaFoldDB" id="A0AAW1M0Z7"/>
<gene>
    <name evidence="1" type="ORF">RND81_03G168800</name>
</gene>
<dbReference type="PANTHER" id="PTHR33103:SF19">
    <property type="entry name" value="OS09G0544700 PROTEIN"/>
    <property type="match status" value="1"/>
</dbReference>